<sequence>MTTLGLGLSGANRVGSQFNLLSGVSSDIALYTPEAVLMNFIEMLKRSNPMLRYGLTIAVPVVIVGAALSQFELAVWAFKTVKNCLCARVTTRIRIGPDHDLQRQLMKWLAEHKLKDTHLLALADSREFPISPTEPTYDDDDPDDDDEPTQTTAAVVEHEDTNKLIFVPDVGRHDFTFEGYRMRFVKNIETYHDPTTGRPHEYEVVYVWCLSIFAGAKLLRRFLDHVKKETTVTYEAMTWIFRPEFVDSMGRGRKEVRWDNGVMRPSRDLDAVVLDQSIKDPLLKDIQD</sequence>
<organism evidence="3 4">
    <name type="scientific">Elasticomyces elasticus</name>
    <dbReference type="NCBI Taxonomy" id="574655"/>
    <lineage>
        <taxon>Eukaryota</taxon>
        <taxon>Fungi</taxon>
        <taxon>Dikarya</taxon>
        <taxon>Ascomycota</taxon>
        <taxon>Pezizomycotina</taxon>
        <taxon>Dothideomycetes</taxon>
        <taxon>Dothideomycetidae</taxon>
        <taxon>Mycosphaerellales</taxon>
        <taxon>Teratosphaeriaceae</taxon>
        <taxon>Elasticomyces</taxon>
    </lineage>
</organism>
<evidence type="ECO:0000256" key="1">
    <source>
        <dbReference type="SAM" id="MobiDB-lite"/>
    </source>
</evidence>
<dbReference type="AlphaFoldDB" id="A0AAN7ZU73"/>
<gene>
    <name evidence="3" type="ORF">LTR97_005183</name>
</gene>
<feature type="region of interest" description="Disordered" evidence="1">
    <location>
        <begin position="129"/>
        <end position="150"/>
    </location>
</feature>
<accession>A0AAN7ZU73</accession>
<feature type="domain" description="BCS1 N-terminal" evidence="2">
    <location>
        <begin position="62"/>
        <end position="272"/>
    </location>
</feature>
<evidence type="ECO:0000259" key="2">
    <source>
        <dbReference type="SMART" id="SM01024"/>
    </source>
</evidence>
<dbReference type="SMART" id="SM01024">
    <property type="entry name" value="BCS1_N"/>
    <property type="match status" value="1"/>
</dbReference>
<name>A0AAN7ZU73_9PEZI</name>
<evidence type="ECO:0000313" key="3">
    <source>
        <dbReference type="EMBL" id="KAK5700666.1"/>
    </source>
</evidence>
<feature type="compositionally biased region" description="Acidic residues" evidence="1">
    <location>
        <begin position="136"/>
        <end position="148"/>
    </location>
</feature>
<comment type="caution">
    <text evidence="3">The sequence shown here is derived from an EMBL/GenBank/DDBJ whole genome shotgun (WGS) entry which is preliminary data.</text>
</comment>
<reference evidence="3" key="1">
    <citation type="submission" date="2023-08" db="EMBL/GenBank/DDBJ databases">
        <title>Black Yeasts Isolated from many extreme environments.</title>
        <authorList>
            <person name="Coleine C."/>
            <person name="Stajich J.E."/>
            <person name="Selbmann L."/>
        </authorList>
    </citation>
    <scope>NUCLEOTIDE SEQUENCE</scope>
    <source>
        <strain evidence="3">CCFEE 5810</strain>
    </source>
</reference>
<dbReference type="Proteomes" id="UP001310594">
    <property type="component" value="Unassembled WGS sequence"/>
</dbReference>
<dbReference type="Pfam" id="PF08740">
    <property type="entry name" value="BCS1_N"/>
    <property type="match status" value="1"/>
</dbReference>
<dbReference type="InterPro" id="IPR014851">
    <property type="entry name" value="BCS1_N"/>
</dbReference>
<proteinExistence type="predicted"/>
<dbReference type="EMBL" id="JAVRQU010000007">
    <property type="protein sequence ID" value="KAK5700666.1"/>
    <property type="molecule type" value="Genomic_DNA"/>
</dbReference>
<protein>
    <recommendedName>
        <fullName evidence="2">BCS1 N-terminal domain-containing protein</fullName>
    </recommendedName>
</protein>
<evidence type="ECO:0000313" key="4">
    <source>
        <dbReference type="Proteomes" id="UP001310594"/>
    </source>
</evidence>